<keyword evidence="1" id="KW-0547">Nucleotide-binding</keyword>
<protein>
    <submittedName>
        <fullName evidence="4">ABC-2 type transport system ATP-binding protein</fullName>
    </submittedName>
</protein>
<dbReference type="SMART" id="SM00382">
    <property type="entry name" value="AAA"/>
    <property type="match status" value="1"/>
</dbReference>
<dbReference type="PANTHER" id="PTHR43158:SF5">
    <property type="entry name" value="ABC TRANSPORTER, ATP-BINDING PROTEIN"/>
    <property type="match status" value="1"/>
</dbReference>
<dbReference type="PANTHER" id="PTHR43158">
    <property type="entry name" value="SKFA PEPTIDE EXPORT ATP-BINDING PROTEIN SKFE"/>
    <property type="match status" value="1"/>
</dbReference>
<dbReference type="SUPFAM" id="SSF52540">
    <property type="entry name" value="P-loop containing nucleoside triphosphate hydrolases"/>
    <property type="match status" value="1"/>
</dbReference>
<accession>A0ABU0JUH9</accession>
<dbReference type="PROSITE" id="PS50893">
    <property type="entry name" value="ABC_TRANSPORTER_2"/>
    <property type="match status" value="1"/>
</dbReference>
<dbReference type="Gene3D" id="3.40.50.300">
    <property type="entry name" value="P-loop containing nucleotide triphosphate hydrolases"/>
    <property type="match status" value="1"/>
</dbReference>
<sequence length="294" mass="33981">MSSIELTSVCKSYGEKEILSDISLKIEEGKIYGLLGRNGVGKTTLLHLITNRDFLSKGIILVDGEEVYENNNVLSKIYFMEEKNLLPLDMKIIDIFNWTKEFYENFNMDYAKELSKRFQLDINKKLKKLSTGYKSITKLIITLASGAEILIFDEPILGLDANHRELFYKELLKNYTENQNTIIISTHMIEEISDLLEKVIILKDKKVIANDYVENLLELAYCAGGSDIKIDEYIKDKKIIAEETLGTYKKVTILEEKTDEDYEKIDELNLDISKVELQKLFIHLTEMEGDLNEY</sequence>
<keyword evidence="2 4" id="KW-0067">ATP-binding</keyword>
<evidence type="ECO:0000256" key="2">
    <source>
        <dbReference type="ARBA" id="ARBA00022840"/>
    </source>
</evidence>
<reference evidence="4 5" key="1">
    <citation type="submission" date="2023-07" db="EMBL/GenBank/DDBJ databases">
        <title>Genomic Encyclopedia of Type Strains, Phase IV (KMG-IV): sequencing the most valuable type-strain genomes for metagenomic binning, comparative biology and taxonomic classification.</title>
        <authorList>
            <person name="Goeker M."/>
        </authorList>
    </citation>
    <scope>NUCLEOTIDE SEQUENCE [LARGE SCALE GENOMIC DNA]</scope>
    <source>
        <strain evidence="4 5">DSM 1400</strain>
    </source>
</reference>
<evidence type="ECO:0000313" key="5">
    <source>
        <dbReference type="Proteomes" id="UP001224418"/>
    </source>
</evidence>
<dbReference type="RefSeq" id="WP_307356909.1">
    <property type="nucleotide sequence ID" value="NZ_BAAACJ010000049.1"/>
</dbReference>
<gene>
    <name evidence="4" type="ORF">QOZ93_002521</name>
</gene>
<name>A0ABU0JUH9_HATLI</name>
<dbReference type="InterPro" id="IPR003439">
    <property type="entry name" value="ABC_transporter-like_ATP-bd"/>
</dbReference>
<dbReference type="InterPro" id="IPR003593">
    <property type="entry name" value="AAA+_ATPase"/>
</dbReference>
<evidence type="ECO:0000259" key="3">
    <source>
        <dbReference type="PROSITE" id="PS50893"/>
    </source>
</evidence>
<dbReference type="Proteomes" id="UP001224418">
    <property type="component" value="Unassembled WGS sequence"/>
</dbReference>
<evidence type="ECO:0000313" key="4">
    <source>
        <dbReference type="EMBL" id="MDQ0480771.1"/>
    </source>
</evidence>
<dbReference type="GO" id="GO:0005524">
    <property type="term" value="F:ATP binding"/>
    <property type="evidence" value="ECO:0007669"/>
    <property type="project" value="UniProtKB-KW"/>
</dbReference>
<evidence type="ECO:0000256" key="1">
    <source>
        <dbReference type="ARBA" id="ARBA00022741"/>
    </source>
</evidence>
<proteinExistence type="predicted"/>
<feature type="domain" description="ABC transporter" evidence="3">
    <location>
        <begin position="4"/>
        <end position="229"/>
    </location>
</feature>
<dbReference type="Pfam" id="PF00005">
    <property type="entry name" value="ABC_tran"/>
    <property type="match status" value="1"/>
</dbReference>
<comment type="caution">
    <text evidence="4">The sequence shown here is derived from an EMBL/GenBank/DDBJ whole genome shotgun (WGS) entry which is preliminary data.</text>
</comment>
<keyword evidence="5" id="KW-1185">Reference proteome</keyword>
<organism evidence="4 5">
    <name type="scientific">Hathewaya limosa</name>
    <name type="common">Clostridium limosum</name>
    <dbReference type="NCBI Taxonomy" id="1536"/>
    <lineage>
        <taxon>Bacteria</taxon>
        <taxon>Bacillati</taxon>
        <taxon>Bacillota</taxon>
        <taxon>Clostridia</taxon>
        <taxon>Eubacteriales</taxon>
        <taxon>Clostridiaceae</taxon>
        <taxon>Hathewaya</taxon>
    </lineage>
</organism>
<dbReference type="InterPro" id="IPR027417">
    <property type="entry name" value="P-loop_NTPase"/>
</dbReference>
<dbReference type="EMBL" id="JAUSWN010000027">
    <property type="protein sequence ID" value="MDQ0480771.1"/>
    <property type="molecule type" value="Genomic_DNA"/>
</dbReference>